<gene>
    <name evidence="1" type="ORF">SAMN05443545_1102</name>
</gene>
<evidence type="ECO:0000313" key="2">
    <source>
        <dbReference type="Proteomes" id="UP000198500"/>
    </source>
</evidence>
<dbReference type="AlphaFoldDB" id="A0A1H3GMV1"/>
<sequence length="121" mass="13412">MPTFSAQFFRQPVVNEAGRDGVEKGGGETAPELESDALYAGTYSQPMERLWPVLSIRWMAYPITYGNSLDAMGEESLCQAGSLFIGGFRDSRWQYAPPGRRNGKSCFRTGELTAMDCGTRR</sequence>
<protein>
    <submittedName>
        <fullName evidence="1">Uncharacterized protein</fullName>
    </submittedName>
</protein>
<proteinExistence type="predicted"/>
<organism evidence="1 2">
    <name type="scientific">Aidingimonas halophila</name>
    <dbReference type="NCBI Taxonomy" id="574349"/>
    <lineage>
        <taxon>Bacteria</taxon>
        <taxon>Pseudomonadati</taxon>
        <taxon>Pseudomonadota</taxon>
        <taxon>Gammaproteobacteria</taxon>
        <taxon>Oceanospirillales</taxon>
        <taxon>Halomonadaceae</taxon>
        <taxon>Aidingimonas</taxon>
    </lineage>
</organism>
<name>A0A1H3GMV1_9GAMM</name>
<keyword evidence="2" id="KW-1185">Reference proteome</keyword>
<evidence type="ECO:0000313" key="1">
    <source>
        <dbReference type="EMBL" id="SDY04653.1"/>
    </source>
</evidence>
<accession>A0A1H3GMV1</accession>
<reference evidence="1 2" key="1">
    <citation type="submission" date="2016-10" db="EMBL/GenBank/DDBJ databases">
        <authorList>
            <person name="de Groot N.N."/>
        </authorList>
    </citation>
    <scope>NUCLEOTIDE SEQUENCE [LARGE SCALE GENOMIC DNA]</scope>
    <source>
        <strain evidence="1 2">DSM 19219</strain>
    </source>
</reference>
<dbReference type="Proteomes" id="UP000198500">
    <property type="component" value="Unassembled WGS sequence"/>
</dbReference>
<dbReference type="EMBL" id="FNNI01000010">
    <property type="protein sequence ID" value="SDY04653.1"/>
    <property type="molecule type" value="Genomic_DNA"/>
</dbReference>